<organism evidence="2 3">
    <name type="scientific">Mycolicibacter algericus</name>
    <name type="common">Mycobacterium algericum</name>
    <dbReference type="NCBI Taxonomy" id="1288388"/>
    <lineage>
        <taxon>Bacteria</taxon>
        <taxon>Bacillati</taxon>
        <taxon>Actinomycetota</taxon>
        <taxon>Actinomycetes</taxon>
        <taxon>Mycobacteriales</taxon>
        <taxon>Mycobacteriaceae</taxon>
        <taxon>Mycolicibacter</taxon>
    </lineage>
</organism>
<dbReference type="AlphaFoldDB" id="A0A7I9Y410"/>
<proteinExistence type="predicted"/>
<evidence type="ECO:0000313" key="2">
    <source>
        <dbReference type="EMBL" id="GFG83406.1"/>
    </source>
</evidence>
<feature type="transmembrane region" description="Helical" evidence="1">
    <location>
        <begin position="85"/>
        <end position="107"/>
    </location>
</feature>
<dbReference type="RefSeq" id="WP_083039843.1">
    <property type="nucleotide sequence ID" value="NZ_BLKY01000001.1"/>
</dbReference>
<reference evidence="2 3" key="1">
    <citation type="journal article" date="2019" name="Emerg. Microbes Infect.">
        <title>Comprehensive subspecies identification of 175 nontuberculous mycobacteria species based on 7547 genomic profiles.</title>
        <authorList>
            <person name="Matsumoto Y."/>
            <person name="Kinjo T."/>
            <person name="Motooka D."/>
            <person name="Nabeya D."/>
            <person name="Jung N."/>
            <person name="Uechi K."/>
            <person name="Horii T."/>
            <person name="Iida T."/>
            <person name="Fujita J."/>
            <person name="Nakamura S."/>
        </authorList>
    </citation>
    <scope>NUCLEOTIDE SEQUENCE [LARGE SCALE GENOMIC DNA]</scope>
    <source>
        <strain evidence="2 3">JCM 30723</strain>
    </source>
</reference>
<feature type="transmembrane region" description="Helical" evidence="1">
    <location>
        <begin position="113"/>
        <end position="132"/>
    </location>
</feature>
<comment type="caution">
    <text evidence="2">The sequence shown here is derived from an EMBL/GenBank/DDBJ whole genome shotgun (WGS) entry which is preliminary data.</text>
</comment>
<sequence>MVSRWLPYAVITERLVMILAAGSLTAALLRGADYLLLPQQAPDLSAAESALPIGHWGALLITGVTLAVVGYLVHRWPVTILGHALLAGIFCAFGLGEIITGLGNIAGDELRTGAAFLCVQAVLHAELTVVAWRRWDAARG</sequence>
<dbReference type="Proteomes" id="UP000465305">
    <property type="component" value="Unassembled WGS sequence"/>
</dbReference>
<accession>A0A7I9Y410</accession>
<gene>
    <name evidence="2" type="ORF">MALGJ_00820</name>
</gene>
<keyword evidence="1" id="KW-0472">Membrane</keyword>
<evidence type="ECO:0000313" key="3">
    <source>
        <dbReference type="Proteomes" id="UP000465305"/>
    </source>
</evidence>
<evidence type="ECO:0008006" key="4">
    <source>
        <dbReference type="Google" id="ProtNLM"/>
    </source>
</evidence>
<protein>
    <recommendedName>
        <fullName evidence="4">DUF4345 domain-containing protein</fullName>
    </recommendedName>
</protein>
<dbReference type="EMBL" id="BLKY01000001">
    <property type="protein sequence ID" value="GFG83406.1"/>
    <property type="molecule type" value="Genomic_DNA"/>
</dbReference>
<keyword evidence="1" id="KW-1133">Transmembrane helix</keyword>
<keyword evidence="1" id="KW-0812">Transmembrane</keyword>
<feature type="transmembrane region" description="Helical" evidence="1">
    <location>
        <begin position="55"/>
        <end position="73"/>
    </location>
</feature>
<name>A0A7I9Y410_MYCAL</name>
<evidence type="ECO:0000256" key="1">
    <source>
        <dbReference type="SAM" id="Phobius"/>
    </source>
</evidence>